<evidence type="ECO:0000313" key="3">
    <source>
        <dbReference type="EMBL" id="KAK8736925.1"/>
    </source>
</evidence>
<keyword evidence="4" id="KW-1185">Reference proteome</keyword>
<evidence type="ECO:0000256" key="2">
    <source>
        <dbReference type="SAM" id="MobiDB-lite"/>
    </source>
</evidence>
<evidence type="ECO:0000313" key="4">
    <source>
        <dbReference type="Proteomes" id="UP001445076"/>
    </source>
</evidence>
<feature type="coiled-coil region" evidence="1">
    <location>
        <begin position="311"/>
        <end position="436"/>
    </location>
</feature>
<dbReference type="EMBL" id="JARKIK010000043">
    <property type="protein sequence ID" value="KAK8736925.1"/>
    <property type="molecule type" value="Genomic_DNA"/>
</dbReference>
<organism evidence="3 4">
    <name type="scientific">Cherax quadricarinatus</name>
    <name type="common">Australian red claw crayfish</name>
    <dbReference type="NCBI Taxonomy" id="27406"/>
    <lineage>
        <taxon>Eukaryota</taxon>
        <taxon>Metazoa</taxon>
        <taxon>Ecdysozoa</taxon>
        <taxon>Arthropoda</taxon>
        <taxon>Crustacea</taxon>
        <taxon>Multicrustacea</taxon>
        <taxon>Malacostraca</taxon>
        <taxon>Eumalacostraca</taxon>
        <taxon>Eucarida</taxon>
        <taxon>Decapoda</taxon>
        <taxon>Pleocyemata</taxon>
        <taxon>Astacidea</taxon>
        <taxon>Parastacoidea</taxon>
        <taxon>Parastacidae</taxon>
        <taxon>Cherax</taxon>
    </lineage>
</organism>
<feature type="non-terminal residue" evidence="3">
    <location>
        <position position="1"/>
    </location>
</feature>
<dbReference type="Proteomes" id="UP001445076">
    <property type="component" value="Unassembled WGS sequence"/>
</dbReference>
<feature type="compositionally biased region" description="Acidic residues" evidence="2">
    <location>
        <begin position="722"/>
        <end position="731"/>
    </location>
</feature>
<feature type="coiled-coil region" evidence="1">
    <location>
        <begin position="238"/>
        <end position="265"/>
    </location>
</feature>
<feature type="coiled-coil region" evidence="1">
    <location>
        <begin position="20"/>
        <end position="165"/>
    </location>
</feature>
<evidence type="ECO:0000256" key="1">
    <source>
        <dbReference type="SAM" id="Coils"/>
    </source>
</evidence>
<comment type="caution">
    <text evidence="3">The sequence shown here is derived from an EMBL/GenBank/DDBJ whole genome shotgun (WGS) entry which is preliminary data.</text>
</comment>
<accession>A0AAW0X168</accession>
<name>A0AAW0X168_CHEQU</name>
<dbReference type="PANTHER" id="PTHR23159:SF60">
    <property type="entry name" value="SPINDLE ASSEMBLY ABNORMAL PROTEIN 4"/>
    <property type="match status" value="1"/>
</dbReference>
<proteinExistence type="predicted"/>
<keyword evidence="1" id="KW-0175">Coiled coil</keyword>
<reference evidence="3 4" key="1">
    <citation type="journal article" date="2024" name="BMC Genomics">
        <title>Genome assembly of redclaw crayfish (Cherax quadricarinatus) provides insights into its immune adaptation and hypoxia tolerance.</title>
        <authorList>
            <person name="Liu Z."/>
            <person name="Zheng J."/>
            <person name="Li H."/>
            <person name="Fang K."/>
            <person name="Wang S."/>
            <person name="He J."/>
            <person name="Zhou D."/>
            <person name="Weng S."/>
            <person name="Chi M."/>
            <person name="Gu Z."/>
            <person name="He J."/>
            <person name="Li F."/>
            <person name="Wang M."/>
        </authorList>
    </citation>
    <scope>NUCLEOTIDE SEQUENCE [LARGE SCALE GENOMIC DNA]</scope>
    <source>
        <strain evidence="3">ZL_2023a</strain>
    </source>
</reference>
<dbReference type="AlphaFoldDB" id="A0AAW0X168"/>
<dbReference type="PANTHER" id="PTHR23159">
    <property type="entry name" value="CENTROSOMAL PROTEIN 2"/>
    <property type="match status" value="1"/>
</dbReference>
<gene>
    <name evidence="3" type="ORF">OTU49_004729</name>
</gene>
<sequence length="821" mass="90214">DHHTQILRLTEGNCLLKARLEGVQEERQTWQQHCDDLEERHSLTHTDNYSCNNCHLHQAQLAKTLQQLDTFQEMLESTKLEKSAAEEERGHAHEQVLSLIRECNALEEQIHRLSKDKCRLQEQVSSLENDLRKVRDHAQEAKDQLAMKVEQLVAIEKQLKEIKAAGGGSHGDAGGHDKSDAGSCGDGGEEVPSGEVVTAHREAILARRALLERDTQARITKLRVTTLERSLHHRQHEVMGLEEKLRESQTQIQHLETEGAQLRAQVTTLSTQLAHARRHTAHPHPHADRVGALEGEVSRLAGQLAARDQQLKQVTEQETREKQRVQELQQEVATLTKSRNDALHKVSSMEATLGDSQETLEATKMMEKLWEAQLANIEEEMARLLCESNQLKDCNSALHEQLSARDSEMDALRRQVRAREAQVEELRQARDLLANDAQVVVAAVKQWLHEQKTANSKLAGKLHHQNKQILLLNTEKQFLAERNTSLQRTNHDLSVQLHDLRVRVGLPLTPTPPEKVGKIGRIASPSLGTYQNLGMSPTRPLSTGAYLDNFLGLSSPLDTKYEDVLSTCSSEGGSSSSSGCQVPGLDLPGASHLERLAHLADSLLIASRNISRASGLISSYNPGKITSAISLGDLTSSTTLSQMRSTLALSKATSSSTGNLASFLSHDRSDDAMSPVSKLSGRVTDFTLLSPGPRVKCRGNEVILAAPVKERRSSLRMYNNDSIEEADEEEVPTDHATSKIHTLHKPSSSFRKSSRTSPSSSILPRSCSASQGSSRTSPASSTSQGSSSTLHESSSNLHESSSTLKKSSSVSSVSSTLQGSV</sequence>
<protein>
    <submittedName>
        <fullName evidence="3">Uncharacterized protein</fullName>
    </submittedName>
</protein>
<feature type="region of interest" description="Disordered" evidence="2">
    <location>
        <begin position="716"/>
        <end position="821"/>
    </location>
</feature>
<feature type="region of interest" description="Disordered" evidence="2">
    <location>
        <begin position="165"/>
        <end position="196"/>
    </location>
</feature>
<dbReference type="Gene3D" id="1.10.287.1490">
    <property type="match status" value="1"/>
</dbReference>
<feature type="compositionally biased region" description="Low complexity" evidence="2">
    <location>
        <begin position="746"/>
        <end position="821"/>
    </location>
</feature>